<evidence type="ECO:0000256" key="3">
    <source>
        <dbReference type="ARBA" id="ARBA00023015"/>
    </source>
</evidence>
<evidence type="ECO:0000259" key="9">
    <source>
        <dbReference type="PROSITE" id="PS50157"/>
    </source>
</evidence>
<dbReference type="EMBL" id="KN822087">
    <property type="protein sequence ID" value="KIM58395.1"/>
    <property type="molecule type" value="Genomic_DNA"/>
</dbReference>
<proteinExistence type="predicted"/>
<sequence length="725" mass="76415">MSPDTCDRVRSLCSTGAGPPLHHLRLRSRLCSCADSPSPDTGDRPYKCQYCGDQFARSDLLSRHVNKCHANEKPTPNAAGGRRKGSAAASRATTSKQACDQCVQSSLPCDGSNPCSKCVSRKCRCTYVKFHRQTAPIGPGHQAPRSSASASPIIGSRPAHLDDLFLAPPPHTVPSMMTSFSDPMMAPQFSFHPAYPPASSVELPPISASDGLDAKYRAEADRISLPMSTASNAFPGLYTNPTQSWYPWGASASANLFDSNRYLPPLDDKDYHAGVTRTQLHSAVSDSFEPDFYDPNNIASPYRSRRASFDFSDSSSASQSVPSSATSSNVHLPLPGTGEPFDTASDDMHRQQQPHSAPSSQPPQYHVSEPHRIGPEGGFSNAFGLMSIEDQNALAHLPRDSLPFFSNLGGIAPHSPNATPMPARQSSHAQQAAYYRDRGMSLPVLQTPGAELRDVWKACVRTPLGLPGPVGLDGPTPNANGANSQQQLQLPTSPSAQRRRVRVSSLPSVTPTTERTCPPLHGLGLGVGQADAPRPGPHGNFDDLQSYQAAVNARSACMHLNLVPRRRGTRPPATNGSPAPPSSAGNDMSGVSGTLGSAASRPSSSQSTSSLAHAFGPPQGLVKPPPLSGASISLPVPSVHGHGLASGSFGDLPRRHPSRESSVASDGTGSSEGEAFRPSFKRLASQTLGPASSKRALVERGAQGAGETVMLTVSDKNGVHTGTDL</sequence>
<dbReference type="PROSITE" id="PS50157">
    <property type="entry name" value="ZINC_FINGER_C2H2_2"/>
    <property type="match status" value="1"/>
</dbReference>
<keyword evidence="11" id="KW-1185">Reference proteome</keyword>
<dbReference type="OrthoDB" id="6365676at2759"/>
<feature type="domain" description="Zn(2)-C6 fungal-type" evidence="8">
    <location>
        <begin position="98"/>
        <end position="127"/>
    </location>
</feature>
<accession>A0A0C3DCE4</accession>
<dbReference type="InterPro" id="IPR013087">
    <property type="entry name" value="Znf_C2H2_type"/>
</dbReference>
<evidence type="ECO:0000313" key="11">
    <source>
        <dbReference type="Proteomes" id="UP000053989"/>
    </source>
</evidence>
<dbReference type="Gene3D" id="3.30.160.60">
    <property type="entry name" value="Classic Zinc Finger"/>
    <property type="match status" value="1"/>
</dbReference>
<dbReference type="InterPro" id="IPR001138">
    <property type="entry name" value="Zn2Cys6_DnaBD"/>
</dbReference>
<evidence type="ECO:0000256" key="7">
    <source>
        <dbReference type="SAM" id="MobiDB-lite"/>
    </source>
</evidence>
<evidence type="ECO:0000256" key="5">
    <source>
        <dbReference type="ARBA" id="ARBA00023242"/>
    </source>
</evidence>
<keyword evidence="4" id="KW-0804">Transcription</keyword>
<dbReference type="PANTHER" id="PTHR47660">
    <property type="entry name" value="TRANSCRIPTION FACTOR WITH C2H2 AND ZN(2)-CYS(6) DNA BINDING DOMAIN (EUROFUNG)-RELATED-RELATED"/>
    <property type="match status" value="1"/>
</dbReference>
<feature type="domain" description="C2H2-type" evidence="9">
    <location>
        <begin position="46"/>
        <end position="74"/>
    </location>
</feature>
<dbReference type="InterPro" id="IPR036864">
    <property type="entry name" value="Zn2-C6_fun-type_DNA-bd_sf"/>
</dbReference>
<evidence type="ECO:0000313" key="10">
    <source>
        <dbReference type="EMBL" id="KIM58395.1"/>
    </source>
</evidence>
<dbReference type="SUPFAM" id="SSF57701">
    <property type="entry name" value="Zn2/Cys6 DNA-binding domain"/>
    <property type="match status" value="1"/>
</dbReference>
<feature type="region of interest" description="Disordered" evidence="7">
    <location>
        <begin position="468"/>
        <end position="543"/>
    </location>
</feature>
<keyword evidence="5" id="KW-0539">Nucleus</keyword>
<name>A0A0C3DCE4_9AGAM</name>
<dbReference type="GO" id="GO:0008270">
    <property type="term" value="F:zinc ion binding"/>
    <property type="evidence" value="ECO:0007669"/>
    <property type="project" value="UniProtKB-KW"/>
</dbReference>
<evidence type="ECO:0000256" key="6">
    <source>
        <dbReference type="PROSITE-ProRule" id="PRU00042"/>
    </source>
</evidence>
<gene>
    <name evidence="10" type="ORF">SCLCIDRAFT_1218767</name>
</gene>
<keyword evidence="1" id="KW-0479">Metal-binding</keyword>
<feature type="region of interest" description="Disordered" evidence="7">
    <location>
        <begin position="69"/>
        <end position="89"/>
    </location>
</feature>
<keyword evidence="6" id="KW-0863">Zinc-finger</keyword>
<dbReference type="PROSITE" id="PS50048">
    <property type="entry name" value="ZN2_CY6_FUNGAL_2"/>
    <property type="match status" value="1"/>
</dbReference>
<reference evidence="11" key="2">
    <citation type="submission" date="2015-01" db="EMBL/GenBank/DDBJ databases">
        <title>Evolutionary Origins and Diversification of the Mycorrhizal Mutualists.</title>
        <authorList>
            <consortium name="DOE Joint Genome Institute"/>
            <consortium name="Mycorrhizal Genomics Consortium"/>
            <person name="Kohler A."/>
            <person name="Kuo A."/>
            <person name="Nagy L.G."/>
            <person name="Floudas D."/>
            <person name="Copeland A."/>
            <person name="Barry K.W."/>
            <person name="Cichocki N."/>
            <person name="Veneault-Fourrey C."/>
            <person name="LaButti K."/>
            <person name="Lindquist E.A."/>
            <person name="Lipzen A."/>
            <person name="Lundell T."/>
            <person name="Morin E."/>
            <person name="Murat C."/>
            <person name="Riley R."/>
            <person name="Ohm R."/>
            <person name="Sun H."/>
            <person name="Tunlid A."/>
            <person name="Henrissat B."/>
            <person name="Grigoriev I.V."/>
            <person name="Hibbett D.S."/>
            <person name="Martin F."/>
        </authorList>
    </citation>
    <scope>NUCLEOTIDE SEQUENCE [LARGE SCALE GENOMIC DNA]</scope>
    <source>
        <strain evidence="11">Foug A</strain>
    </source>
</reference>
<feature type="compositionally biased region" description="Low complexity" evidence="7">
    <location>
        <begin position="597"/>
        <end position="614"/>
    </location>
</feature>
<dbReference type="InterPro" id="IPR036236">
    <property type="entry name" value="Znf_C2H2_sf"/>
</dbReference>
<dbReference type="AlphaFoldDB" id="A0A0C3DCE4"/>
<evidence type="ECO:0000256" key="4">
    <source>
        <dbReference type="ARBA" id="ARBA00023163"/>
    </source>
</evidence>
<feature type="compositionally biased region" description="Low complexity" evidence="7">
    <location>
        <begin position="351"/>
        <end position="364"/>
    </location>
</feature>
<organism evidence="10 11">
    <name type="scientific">Scleroderma citrinum Foug A</name>
    <dbReference type="NCBI Taxonomy" id="1036808"/>
    <lineage>
        <taxon>Eukaryota</taxon>
        <taxon>Fungi</taxon>
        <taxon>Dikarya</taxon>
        <taxon>Basidiomycota</taxon>
        <taxon>Agaricomycotina</taxon>
        <taxon>Agaricomycetes</taxon>
        <taxon>Agaricomycetidae</taxon>
        <taxon>Boletales</taxon>
        <taxon>Sclerodermatineae</taxon>
        <taxon>Sclerodermataceae</taxon>
        <taxon>Scleroderma</taxon>
    </lineage>
</organism>
<feature type="region of interest" description="Disordered" evidence="7">
    <location>
        <begin position="645"/>
        <end position="676"/>
    </location>
</feature>
<feature type="compositionally biased region" description="Low complexity" evidence="7">
    <location>
        <begin position="503"/>
        <end position="513"/>
    </location>
</feature>
<feature type="compositionally biased region" description="Low complexity" evidence="7">
    <location>
        <begin position="309"/>
        <end position="328"/>
    </location>
</feature>
<evidence type="ECO:0000256" key="2">
    <source>
        <dbReference type="ARBA" id="ARBA00022833"/>
    </source>
</evidence>
<keyword evidence="3" id="KW-0805">Transcription regulation</keyword>
<reference evidence="10 11" key="1">
    <citation type="submission" date="2014-04" db="EMBL/GenBank/DDBJ databases">
        <authorList>
            <consortium name="DOE Joint Genome Institute"/>
            <person name="Kuo A."/>
            <person name="Kohler A."/>
            <person name="Nagy L.G."/>
            <person name="Floudas D."/>
            <person name="Copeland A."/>
            <person name="Barry K.W."/>
            <person name="Cichocki N."/>
            <person name="Veneault-Fourrey C."/>
            <person name="LaButti K."/>
            <person name="Lindquist E.A."/>
            <person name="Lipzen A."/>
            <person name="Lundell T."/>
            <person name="Morin E."/>
            <person name="Murat C."/>
            <person name="Sun H."/>
            <person name="Tunlid A."/>
            <person name="Henrissat B."/>
            <person name="Grigoriev I.V."/>
            <person name="Hibbett D.S."/>
            <person name="Martin F."/>
            <person name="Nordberg H.P."/>
            <person name="Cantor M.N."/>
            <person name="Hua S.X."/>
        </authorList>
    </citation>
    <scope>NUCLEOTIDE SEQUENCE [LARGE SCALE GENOMIC DNA]</scope>
    <source>
        <strain evidence="10 11">Foug A</strain>
    </source>
</reference>
<evidence type="ECO:0000259" key="8">
    <source>
        <dbReference type="PROSITE" id="PS50048"/>
    </source>
</evidence>
<dbReference type="InParanoid" id="A0A0C3DCE4"/>
<dbReference type="HOGENOM" id="CLU_016934_0_0_1"/>
<feature type="compositionally biased region" description="Polar residues" evidence="7">
    <location>
        <begin position="572"/>
        <end position="595"/>
    </location>
</feature>
<evidence type="ECO:0008006" key="12">
    <source>
        <dbReference type="Google" id="ProtNLM"/>
    </source>
</evidence>
<keyword evidence="2" id="KW-0862">Zinc</keyword>
<dbReference type="PANTHER" id="PTHR47660:SF2">
    <property type="entry name" value="TRANSCRIPTION FACTOR WITH C2H2 AND ZN(2)-CYS(6) DNA BINDING DOMAIN (EUROFUNG)"/>
    <property type="match status" value="1"/>
</dbReference>
<dbReference type="PROSITE" id="PS00028">
    <property type="entry name" value="ZINC_FINGER_C2H2_1"/>
    <property type="match status" value="1"/>
</dbReference>
<dbReference type="SUPFAM" id="SSF57667">
    <property type="entry name" value="beta-beta-alpha zinc fingers"/>
    <property type="match status" value="1"/>
</dbReference>
<feature type="region of interest" description="Disordered" evidence="7">
    <location>
        <begin position="564"/>
        <end position="629"/>
    </location>
</feature>
<protein>
    <recommendedName>
        <fullName evidence="12">C2H2-type domain-containing protein</fullName>
    </recommendedName>
</protein>
<dbReference type="CDD" id="cd00067">
    <property type="entry name" value="GAL4"/>
    <property type="match status" value="1"/>
</dbReference>
<dbReference type="Proteomes" id="UP000053989">
    <property type="component" value="Unassembled WGS sequence"/>
</dbReference>
<dbReference type="GO" id="GO:0000981">
    <property type="term" value="F:DNA-binding transcription factor activity, RNA polymerase II-specific"/>
    <property type="evidence" value="ECO:0007669"/>
    <property type="project" value="InterPro"/>
</dbReference>
<evidence type="ECO:0000256" key="1">
    <source>
        <dbReference type="ARBA" id="ARBA00022723"/>
    </source>
</evidence>
<feature type="region of interest" description="Disordered" evidence="7">
    <location>
        <begin position="309"/>
        <end position="378"/>
    </location>
</feature>
<dbReference type="STRING" id="1036808.A0A0C3DCE4"/>
<feature type="compositionally biased region" description="Polar residues" evidence="7">
    <location>
        <begin position="660"/>
        <end position="671"/>
    </location>
</feature>